<accession>A0AA96Y5K9</accession>
<proteinExistence type="predicted"/>
<dbReference type="RefSeq" id="WP_316790678.1">
    <property type="nucleotide sequence ID" value="NZ_CP053540.1"/>
</dbReference>
<reference evidence="1" key="1">
    <citation type="submission" date="2020-05" db="EMBL/GenBank/DDBJ databases">
        <authorList>
            <person name="Zhu T."/>
            <person name="Keshari N."/>
            <person name="Lu X."/>
        </authorList>
    </citation>
    <scope>NUCLEOTIDE SEQUENCE</scope>
    <source>
        <strain evidence="1">NK1-22</strain>
    </source>
</reference>
<dbReference type="AlphaFoldDB" id="A0AA96Y5K9"/>
<sequence length="133" mass="14370">MVCDTELCIIAINAAQVPSARLDDDDVPRIVSSLLPFGSPVITISRDTLEVIDSGYAYQGHVAKTSGTQIPTTSFLNSEYTDISVVIYSNVDVLNFPENLGRGLLLFHNPLARNPLPLGFLQCGLSIGSMMKN</sequence>
<dbReference type="EMBL" id="CP053540">
    <property type="protein sequence ID" value="WOB42303.1"/>
    <property type="molecule type" value="Genomic_DNA"/>
</dbReference>
<evidence type="ECO:0000313" key="1">
    <source>
        <dbReference type="EMBL" id="WOB42303.1"/>
    </source>
</evidence>
<protein>
    <submittedName>
        <fullName evidence="1">Uncharacterized protein</fullName>
    </submittedName>
</protein>
<name>A0AA96Y5K9_9CYAN</name>
<organism evidence="1">
    <name type="scientific">Thermoleptolyngbya oregonensis NK1-22</name>
    <dbReference type="NCBI Taxonomy" id="2547457"/>
    <lineage>
        <taxon>Bacteria</taxon>
        <taxon>Bacillati</taxon>
        <taxon>Cyanobacteriota</taxon>
        <taxon>Cyanophyceae</taxon>
        <taxon>Oculatellales</taxon>
        <taxon>Oculatellaceae</taxon>
        <taxon>Thermoleptolyngbya</taxon>
    </lineage>
</organism>
<dbReference type="KEGG" id="tog:HNI00_03345"/>
<gene>
    <name evidence="1" type="ORF">HNI00_03345</name>
</gene>